<feature type="compositionally biased region" description="Polar residues" evidence="2">
    <location>
        <begin position="1768"/>
        <end position="1779"/>
    </location>
</feature>
<evidence type="ECO:0000313" key="4">
    <source>
        <dbReference type="EMBL" id="KAG0318062.1"/>
    </source>
</evidence>
<dbReference type="Gene3D" id="1.10.8.10">
    <property type="entry name" value="DNA helicase RuvA subunit, C-terminal domain"/>
    <property type="match status" value="1"/>
</dbReference>
<feature type="region of interest" description="Disordered" evidence="2">
    <location>
        <begin position="2532"/>
        <end position="2557"/>
    </location>
</feature>
<dbReference type="Pfam" id="PF22562">
    <property type="entry name" value="UBA_7"/>
    <property type="match status" value="1"/>
</dbReference>
<dbReference type="InterPro" id="IPR010309">
    <property type="entry name" value="E3_Ub_ligase_DUF908"/>
</dbReference>
<dbReference type="InterPro" id="IPR016024">
    <property type="entry name" value="ARM-type_fold"/>
</dbReference>
<feature type="region of interest" description="Disordered" evidence="2">
    <location>
        <begin position="2103"/>
        <end position="2353"/>
    </location>
</feature>
<comment type="caution">
    <text evidence="4">The sequence shown here is derived from an EMBL/GenBank/DDBJ whole genome shotgun (WGS) entry which is preliminary data.</text>
</comment>
<feature type="compositionally biased region" description="Basic residues" evidence="2">
    <location>
        <begin position="2534"/>
        <end position="2551"/>
    </location>
</feature>
<keyword evidence="1" id="KW-0808">Transferase</keyword>
<dbReference type="SUPFAM" id="SSF48371">
    <property type="entry name" value="ARM repeat"/>
    <property type="match status" value="1"/>
</dbReference>
<feature type="compositionally biased region" description="Acidic residues" evidence="2">
    <location>
        <begin position="2152"/>
        <end position="2202"/>
    </location>
</feature>
<feature type="compositionally biased region" description="Basic and acidic residues" evidence="2">
    <location>
        <begin position="1753"/>
        <end position="1766"/>
    </location>
</feature>
<reference evidence="4" key="1">
    <citation type="journal article" date="2020" name="Fungal Divers.">
        <title>Resolving the Mortierellaceae phylogeny through synthesis of multi-gene phylogenetics and phylogenomics.</title>
        <authorList>
            <person name="Vandepol N."/>
            <person name="Liber J."/>
            <person name="Desiro A."/>
            <person name="Na H."/>
            <person name="Kennedy M."/>
            <person name="Barry K."/>
            <person name="Grigoriev I.V."/>
            <person name="Miller A.N."/>
            <person name="O'Donnell K."/>
            <person name="Stajich J.E."/>
            <person name="Bonito G."/>
        </authorList>
    </citation>
    <scope>NUCLEOTIDE SEQUENCE</scope>
    <source>
        <strain evidence="4">NVP60</strain>
    </source>
</reference>
<gene>
    <name evidence="4" type="ORF">BGZ97_004414</name>
</gene>
<evidence type="ECO:0000256" key="2">
    <source>
        <dbReference type="SAM" id="MobiDB-lite"/>
    </source>
</evidence>
<feature type="compositionally biased region" description="Low complexity" evidence="2">
    <location>
        <begin position="2788"/>
        <end position="2813"/>
    </location>
</feature>
<dbReference type="PANTHER" id="PTHR21713">
    <property type="entry name" value="NASCENT POLYPEPTIDE ASSOCIATED COMPLEX ALPHA SUBUNIT-RELATED"/>
    <property type="match status" value="1"/>
</dbReference>
<proteinExistence type="predicted"/>
<feature type="region of interest" description="Disordered" evidence="2">
    <location>
        <begin position="1319"/>
        <end position="1407"/>
    </location>
</feature>
<dbReference type="Proteomes" id="UP000823405">
    <property type="component" value="Unassembled WGS sequence"/>
</dbReference>
<accession>A0A9P6USQ3</accession>
<dbReference type="InterPro" id="IPR009060">
    <property type="entry name" value="UBA-like_sf"/>
</dbReference>
<feature type="compositionally biased region" description="Low complexity" evidence="2">
    <location>
        <begin position="1797"/>
        <end position="1806"/>
    </location>
</feature>
<feature type="compositionally biased region" description="Basic and acidic residues" evidence="2">
    <location>
        <begin position="1780"/>
        <end position="1795"/>
    </location>
</feature>
<evidence type="ECO:0000256" key="1">
    <source>
        <dbReference type="ARBA" id="ARBA00022679"/>
    </source>
</evidence>
<dbReference type="Pfam" id="PF14377">
    <property type="entry name" value="UBM"/>
    <property type="match status" value="2"/>
</dbReference>
<feature type="region of interest" description="Disordered" evidence="2">
    <location>
        <begin position="207"/>
        <end position="268"/>
    </location>
</feature>
<dbReference type="EMBL" id="JAAAIN010000210">
    <property type="protein sequence ID" value="KAG0318062.1"/>
    <property type="molecule type" value="Genomic_DNA"/>
</dbReference>
<feature type="region of interest" description="Disordered" evidence="2">
    <location>
        <begin position="1841"/>
        <end position="1880"/>
    </location>
</feature>
<dbReference type="InterPro" id="IPR025527">
    <property type="entry name" value="HUWE1/Rev1_UBM"/>
</dbReference>
<dbReference type="InterPro" id="IPR015940">
    <property type="entry name" value="UBA"/>
</dbReference>
<dbReference type="OrthoDB" id="8068875at2759"/>
<feature type="compositionally biased region" description="Low complexity" evidence="2">
    <location>
        <begin position="1871"/>
        <end position="1880"/>
    </location>
</feature>
<protein>
    <recommendedName>
        <fullName evidence="3">UBA domain-containing protein</fullName>
    </recommendedName>
</protein>
<evidence type="ECO:0000259" key="3">
    <source>
        <dbReference type="PROSITE" id="PS50030"/>
    </source>
</evidence>
<feature type="region of interest" description="Disordered" evidence="2">
    <location>
        <begin position="2643"/>
        <end position="2680"/>
    </location>
</feature>
<dbReference type="Pfam" id="PF06025">
    <property type="entry name" value="DUF913"/>
    <property type="match status" value="1"/>
</dbReference>
<feature type="compositionally biased region" description="Polar residues" evidence="2">
    <location>
        <begin position="1382"/>
        <end position="1405"/>
    </location>
</feature>
<feature type="domain" description="UBA" evidence="3">
    <location>
        <begin position="1264"/>
        <end position="1304"/>
    </location>
</feature>
<feature type="region of interest" description="Disordered" evidence="2">
    <location>
        <begin position="1753"/>
        <end position="1806"/>
    </location>
</feature>
<dbReference type="GO" id="GO:0016740">
    <property type="term" value="F:transferase activity"/>
    <property type="evidence" value="ECO:0007669"/>
    <property type="project" value="UniProtKB-KW"/>
</dbReference>
<sequence length="2844" mass="310807">MKIKKTPAKKLAQPPSAVKTLIQALTECPESEIPKLVEEVPEWNWPRGDIFLWVTVLNRFDDILDTLCKTHDMKKPHPKPCSDSDRRLTLAILNFSRLLLESCTNRNLYASYEHLNDLLHSSDLDILESCLRLLLRPAQRHSAQRTAKSIFAVSQDRLLALTHSWGTKEHGLELLQLVDDGTQIPEKLSGLHFQFYRTVTYNKPTTVTTTAGASTPAIPSTSTSGSTTVQPQTSTTTSATPLSSPSKQRRSSQSGSAATTTSSSTPGSATEGLVVIQIADINNMGTSDYEILARYVKEYSIPEEHQFSLLNRIRIATAMRNPQRRRQLLMIRILAIAVMSHVLPETVVTDKFFAFEPEIIQSLADLIHPDHKMPFDLQTAALFALDGLAHLRNKQADVLTAVNASASHGVLLYMLRKTISGLDSDGAIYPQDFIDAIFAFIGYIISGQTGGNMVIAAGLVTVLLKLLVNKRASQVKNVTKSIHLLDSLIYGYSSAFTSFCTSDGLNILVARIKEETEFALGVVKDFEASQISDKPSSPKENETSPVPFERTALLKSMFKFVHHMMQSPGTQEGLRNLIDTTLPATLKKIMEAPTALGAAVYAHAINTMASFIHNEPTSLAILQEANIPQTFLASLSKEIPTSPDVVMSIPGAFGAICLNSVGLTMFQEKFDLKRLFDIFTSIPHVRAFQDNDGASNLGMTVDELVRHQPSLKPTVLTAVIAMLEQVFTMCRDITFPDDLELSVLHKERSKSVPALGEVTEENAAKVPKKDGLVPPLIEAAAKFCESYFQNAAIAKDFLKSGGIDSLMKLYSLKTLPYDLANTSAFFTLSHLIKLLAETNPSIAIIAVVGEVQKHLDVVAPLLDSVSSGSDLAKYIDVTNSSDEDVAQGNLYLHALVSLNALSGLLSDMYLTPAFSHGRNHASVLAAFVAAKGDEVLSGLGKLHRVCIWETIALKRTLKKDWNDPNPKAKRSTNVALVPGTVDDNYEESTAEVKESTEKATSKTDMFSPTAINTKYFKFVLTQTPHYITPLYQGITKMLFHRRDVDAVQRGSAFKIADSLSRVLQSHISWKRPAEAVVADRYTYLNAMLPLLPLLMLDDRNPSTLQTIVVVSFVRIEGLQTLFATLDSIWSVVASDPSAAEVQKMYAVIELILNVLQIIVSSKLLHDSSYTSSLVSKDDKNRKGDFFDPHEFLVSTRLAVLPRARKLWMDPQVRSCPAGVVRLLIQTLIIILKGDGEARPEAPPAPSVTIGGGAAPHLFGARPLGPDPRRVATLVDMGFPRSAAEIALTRCGNQIDRAAEYLLTHQDVVAAALYDQERSAASRTAPTTTASGATATAVPSAEGQPGSSTGENTSTATSADPPAEADSEDDDEESMLQRALNMSVDTGASSGSADISMSESAGTTSPKPLEDAFTLEAHKARQQELKDARQEVRNTLVQRSLELLPLIDGIIFSVRDIFIFLCKDKDNSVLEGLVDVTVSTGQKHDSTDSEHSQETGELFGSHLRLLALLFTEANIQTAMESHVRKLLPQFMSALAKAASLTTSQKKESNWLSPLLLMVEGFVSLSDEIKSVPDEAAGDGKSKASQDDQVMGERLVTESDLGALLKHCISLLKQEDLSKDVVISVFRILVRLTRHHSLAVEFLEAQGLALMSSTLKPESIGVQGQQSYIIMVMRHIIEDTTVLQATMEKEIVRWFSQPSRPRAGDMASYLRHNSFLGLRDVDAFISGTLKVCSVTRYDAAHRAVQLTLTKFVEQSKHDEAKDKSKDEVDSTATPAVAASSNDAEKEKEKVQESKLDEPAAGFSSSASAPVTTAVTDATKKYSSEVSEAVMNFLVSELLNCRTATTAPEQSEPSTGGATDPAATTEVSEPEAPGSGAKSSSTATTLEVPLDPAFVHRCFILQCLNELVASYPCCRVDLMNYSRKKRDPLNTASKPRANWLGYLLNDLIPYRGTVGQLSNTEIRKQSIESNFASSVLVSMCLNSDEEEEKRPFSEAVQVRRFVVDGITRAFKDAMSSTEPIELKYGKFLALSELSYKLLGASATPGILPKSTNDVSMNVVKVMLEKNFIMTLTNVVADIDLNYPHAKVMVTALLRPLESLTRLSLKMSRASDSSAPKPRRRSTPLSAGGSGAGSGDDAPDLYRNSSLGMFDGTNIESEEDGETGDSSGDEDMFEGEEFDEDDASDASDLSEEDMSDEDEDEMDADEDAIRNPFHDDDDDHEGSDDEDHDEDDGMDEDNEDDDDIDAEIQEALDRDEEEDEDLVMEWGSGRHRPVMLGEDEIEEVIDDDDDLAEHDNHGDHDHYDEHSDLAHPHHHQHHHQHSGDEGTEDDDDEGDEDDEDASDEDEDDLEEDDDMGDHEGIEADEFEAHRHQGRNAPWDMTSTFVINEHALQNGRPLFESAGRRGRLSAQDRAFLWDEPAGDPGRFSYLHDHALGALGGGARNAHAQGVDDIITHPLLAQPASATAAGNPDNHRPRGAGPRVTTDWQSFEELLQGNAQQVIGSLLNGGAIRAGHGGAFRVEVNNDHSTTLIPIDRPGGHHNHHHHHHHHHGHQHSFHGPNGDTITATISIGGGSADNMAAGHKSDMFATVNEFVPFTTPQRWSQECRMMYGATAQAKASRIQNHLINALIPAAKEAERLKLEREAKEMEQRRKVDAERRKALEEKRKADEEAQRIKKEEEEKARAAEVEAEVLREAERQAAAASARLARGEPGEPESSSSGAEGSSSSGTSAAAAEQTATATPARKLVMIDGELVDITDSDIDAEFLEALPEDMRREVYNDYLQSHRPPNAPASSSVANANTSSNTTSNTNNAGSASRDINSEFLNALPQELREELACKTSLTDRSSI</sequence>
<feature type="region of interest" description="Disordered" evidence="2">
    <location>
        <begin position="2693"/>
        <end position="2736"/>
    </location>
</feature>
<evidence type="ECO:0000313" key="5">
    <source>
        <dbReference type="Proteomes" id="UP000823405"/>
    </source>
</evidence>
<dbReference type="Pfam" id="PF06012">
    <property type="entry name" value="DUF908"/>
    <property type="match status" value="1"/>
</dbReference>
<feature type="compositionally biased region" description="Acidic residues" evidence="2">
    <location>
        <begin position="1362"/>
        <end position="1373"/>
    </location>
</feature>
<feature type="compositionally biased region" description="Low complexity" evidence="2">
    <location>
        <begin position="2711"/>
        <end position="2736"/>
    </location>
</feature>
<feature type="compositionally biased region" description="Low complexity" evidence="2">
    <location>
        <begin position="1320"/>
        <end position="1340"/>
    </location>
</feature>
<dbReference type="SUPFAM" id="SSF46934">
    <property type="entry name" value="UBA-like"/>
    <property type="match status" value="1"/>
</dbReference>
<dbReference type="GO" id="GO:0005854">
    <property type="term" value="C:nascent polypeptide-associated complex"/>
    <property type="evidence" value="ECO:0007669"/>
    <property type="project" value="InterPro"/>
</dbReference>
<feature type="compositionally biased region" description="Basic and acidic residues" evidence="2">
    <location>
        <begin position="2289"/>
        <end position="2307"/>
    </location>
</feature>
<dbReference type="SMART" id="SM00165">
    <property type="entry name" value="UBA"/>
    <property type="match status" value="1"/>
</dbReference>
<dbReference type="CDD" id="cd14291">
    <property type="entry name" value="UBA1_NUB1_like"/>
    <property type="match status" value="1"/>
</dbReference>
<name>A0A9P6USQ3_9FUNG</name>
<feature type="compositionally biased region" description="Polar residues" evidence="2">
    <location>
        <begin position="1841"/>
        <end position="1854"/>
    </location>
</feature>
<dbReference type="InterPro" id="IPR016641">
    <property type="entry name" value="EGD2/NACA0like"/>
</dbReference>
<feature type="compositionally biased region" description="Acidic residues" evidence="2">
    <location>
        <begin position="2211"/>
        <end position="2259"/>
    </location>
</feature>
<organism evidence="4 5">
    <name type="scientific">Linnemannia gamsii</name>
    <dbReference type="NCBI Taxonomy" id="64522"/>
    <lineage>
        <taxon>Eukaryota</taxon>
        <taxon>Fungi</taxon>
        <taxon>Fungi incertae sedis</taxon>
        <taxon>Mucoromycota</taxon>
        <taxon>Mortierellomycotina</taxon>
        <taxon>Mortierellomycetes</taxon>
        <taxon>Mortierellales</taxon>
        <taxon>Mortierellaceae</taxon>
        <taxon>Linnemannia</taxon>
    </lineage>
</organism>
<feature type="region of interest" description="Disordered" evidence="2">
    <location>
        <begin position="2780"/>
        <end position="2814"/>
    </location>
</feature>
<dbReference type="PROSITE" id="PS50030">
    <property type="entry name" value="UBA"/>
    <property type="match status" value="1"/>
</dbReference>
<feature type="compositionally biased region" description="Acidic residues" evidence="2">
    <location>
        <begin position="2321"/>
        <end position="2352"/>
    </location>
</feature>
<feature type="compositionally biased region" description="Polar residues" evidence="2">
    <location>
        <begin position="1344"/>
        <end position="1356"/>
    </location>
</feature>
<feature type="compositionally biased region" description="Acidic residues" evidence="2">
    <location>
        <begin position="2273"/>
        <end position="2288"/>
    </location>
</feature>
<dbReference type="InterPro" id="IPR010314">
    <property type="entry name" value="E3_Ub_ligase_DUF913"/>
</dbReference>
<keyword evidence="5" id="KW-1185">Reference proteome</keyword>